<dbReference type="Proteomes" id="UP000230027">
    <property type="component" value="Unassembled WGS sequence"/>
</dbReference>
<keyword evidence="1" id="KW-0472">Membrane</keyword>
<evidence type="ECO:0000313" key="2">
    <source>
        <dbReference type="EMBL" id="PIZ65764.1"/>
    </source>
</evidence>
<protein>
    <submittedName>
        <fullName evidence="2">Uncharacterized protein</fullName>
    </submittedName>
</protein>
<gene>
    <name evidence="2" type="ORF">COY14_01735</name>
</gene>
<evidence type="ECO:0000313" key="3">
    <source>
        <dbReference type="Proteomes" id="UP000230027"/>
    </source>
</evidence>
<evidence type="ECO:0000256" key="1">
    <source>
        <dbReference type="SAM" id="Phobius"/>
    </source>
</evidence>
<feature type="transmembrane region" description="Helical" evidence="1">
    <location>
        <begin position="21"/>
        <end position="43"/>
    </location>
</feature>
<name>A0A2M7U532_9BACT</name>
<feature type="non-terminal residue" evidence="2">
    <location>
        <position position="382"/>
    </location>
</feature>
<sequence length="382" mass="43002">MDSNKIKAKLAAKQKIKQSMFAGGLIMIITLLAAGSISMAVMLHSSPNKTPLRTTITCSNRAPITSACLCNGEEKTSGYCCYYDPDNENIAWQPLGEECGYTKWSPHFQNVLLGRDVRGYKYSNQQTVQEELDWFAGHYDEVLQTEYLDPIESRNPTISHSHYTTLKDVSQYTLDRYNGLEQFASSRDDGLEDAFLHFSENTVLNLYEMDGSFKEQIEITGCPGTPTAECRLDAYDWNTRRWFLNPTSPLAQDYMSDEINTILTTPTAEGNEIERIFIDEFLAMPNGCIYAGGQTRIVSGGGILEYGGRTWDEVDGCHNSVGDYDHDIYQYLAELKSRLPEGKSLIGNPAEYYYTDESLYLAEAVDGEFLEFAFLKPLVSEP</sequence>
<dbReference type="AlphaFoldDB" id="A0A2M7U532"/>
<accession>A0A2M7U532</accession>
<dbReference type="EMBL" id="PFOD01000037">
    <property type="protein sequence ID" value="PIZ65764.1"/>
    <property type="molecule type" value="Genomic_DNA"/>
</dbReference>
<organism evidence="2 3">
    <name type="scientific">Candidatus Roizmanbacteria bacterium CG_4_10_14_0_2_um_filter_36_9</name>
    <dbReference type="NCBI Taxonomy" id="1974823"/>
    <lineage>
        <taxon>Bacteria</taxon>
        <taxon>Candidatus Roizmaniibacteriota</taxon>
    </lineage>
</organism>
<keyword evidence="1" id="KW-0812">Transmembrane</keyword>
<proteinExistence type="predicted"/>
<reference evidence="3" key="1">
    <citation type="submission" date="2017-09" db="EMBL/GenBank/DDBJ databases">
        <title>Depth-based differentiation of microbial function through sediment-hosted aquifers and enrichment of novel symbionts in the deep terrestrial subsurface.</title>
        <authorList>
            <person name="Probst A.J."/>
            <person name="Ladd B."/>
            <person name="Jarett J.K."/>
            <person name="Geller-Mcgrath D.E."/>
            <person name="Sieber C.M.K."/>
            <person name="Emerson J.B."/>
            <person name="Anantharaman K."/>
            <person name="Thomas B.C."/>
            <person name="Malmstrom R."/>
            <person name="Stieglmeier M."/>
            <person name="Klingl A."/>
            <person name="Woyke T."/>
            <person name="Ryan C.M."/>
            <person name="Banfield J.F."/>
        </authorList>
    </citation>
    <scope>NUCLEOTIDE SEQUENCE [LARGE SCALE GENOMIC DNA]</scope>
</reference>
<comment type="caution">
    <text evidence="2">The sequence shown here is derived from an EMBL/GenBank/DDBJ whole genome shotgun (WGS) entry which is preliminary data.</text>
</comment>
<keyword evidence="1" id="KW-1133">Transmembrane helix</keyword>